<evidence type="ECO:0000256" key="4">
    <source>
        <dbReference type="ARBA" id="ARBA00022737"/>
    </source>
</evidence>
<dbReference type="SMART" id="SM00320">
    <property type="entry name" value="WD40"/>
    <property type="match status" value="3"/>
</dbReference>
<accession>A0A835Z7V4</accession>
<dbReference type="Gene3D" id="2.130.10.10">
    <property type="entry name" value="YVTN repeat-like/Quinoprotein amine dehydrogenase"/>
    <property type="match status" value="1"/>
</dbReference>
<gene>
    <name evidence="6" type="ORF">JKP88DRAFT_287774</name>
</gene>
<comment type="subcellular location">
    <subcellularLocation>
        <location evidence="1">Cytoplasm</location>
    </subcellularLocation>
</comment>
<dbReference type="AlphaFoldDB" id="A0A835Z7V4"/>
<dbReference type="GO" id="GO:0036159">
    <property type="term" value="P:inner dynein arm assembly"/>
    <property type="evidence" value="ECO:0007669"/>
    <property type="project" value="TreeGrafter"/>
</dbReference>
<dbReference type="InterPro" id="IPR036322">
    <property type="entry name" value="WD40_repeat_dom_sf"/>
</dbReference>
<dbReference type="Proteomes" id="UP000664859">
    <property type="component" value="Unassembled WGS sequence"/>
</dbReference>
<evidence type="ECO:0000313" key="7">
    <source>
        <dbReference type="Proteomes" id="UP000664859"/>
    </source>
</evidence>
<keyword evidence="4" id="KW-0677">Repeat</keyword>
<dbReference type="EMBL" id="JAFCMP010000078">
    <property type="protein sequence ID" value="KAG5188083.1"/>
    <property type="molecule type" value="Genomic_DNA"/>
</dbReference>
<proteinExistence type="predicted"/>
<protein>
    <submittedName>
        <fullName evidence="6">Uncharacterized protein</fullName>
    </submittedName>
</protein>
<reference evidence="6" key="1">
    <citation type="submission" date="2021-02" db="EMBL/GenBank/DDBJ databases">
        <title>First Annotated Genome of the Yellow-green Alga Tribonema minus.</title>
        <authorList>
            <person name="Mahan K.M."/>
        </authorList>
    </citation>
    <scope>NUCLEOTIDE SEQUENCE</scope>
    <source>
        <strain evidence="6">UTEX B ZZ1240</strain>
    </source>
</reference>
<evidence type="ECO:0000256" key="5">
    <source>
        <dbReference type="SAM" id="MobiDB-lite"/>
    </source>
</evidence>
<dbReference type="InterPro" id="IPR015943">
    <property type="entry name" value="WD40/YVTN_repeat-like_dom_sf"/>
</dbReference>
<feature type="compositionally biased region" description="Low complexity" evidence="5">
    <location>
        <begin position="342"/>
        <end position="352"/>
    </location>
</feature>
<feature type="region of interest" description="Disordered" evidence="5">
    <location>
        <begin position="342"/>
        <end position="376"/>
    </location>
</feature>
<evidence type="ECO:0000256" key="3">
    <source>
        <dbReference type="ARBA" id="ARBA00022574"/>
    </source>
</evidence>
<feature type="compositionally biased region" description="Low complexity" evidence="5">
    <location>
        <begin position="322"/>
        <end position="334"/>
    </location>
</feature>
<evidence type="ECO:0000256" key="2">
    <source>
        <dbReference type="ARBA" id="ARBA00022490"/>
    </source>
</evidence>
<dbReference type="GO" id="GO:0045504">
    <property type="term" value="F:dynein heavy chain binding"/>
    <property type="evidence" value="ECO:0007669"/>
    <property type="project" value="TreeGrafter"/>
</dbReference>
<dbReference type="PANTHER" id="PTHR12442">
    <property type="entry name" value="DYNEIN INTERMEDIATE CHAIN"/>
    <property type="match status" value="1"/>
</dbReference>
<name>A0A835Z7V4_9STRA</name>
<evidence type="ECO:0000256" key="1">
    <source>
        <dbReference type="ARBA" id="ARBA00004496"/>
    </source>
</evidence>
<keyword evidence="3" id="KW-0853">WD repeat</keyword>
<keyword evidence="7" id="KW-1185">Reference proteome</keyword>
<dbReference type="OrthoDB" id="366230at2759"/>
<dbReference type="InterPro" id="IPR001680">
    <property type="entry name" value="WD40_rpt"/>
</dbReference>
<organism evidence="6 7">
    <name type="scientific">Tribonema minus</name>
    <dbReference type="NCBI Taxonomy" id="303371"/>
    <lineage>
        <taxon>Eukaryota</taxon>
        <taxon>Sar</taxon>
        <taxon>Stramenopiles</taxon>
        <taxon>Ochrophyta</taxon>
        <taxon>PX clade</taxon>
        <taxon>Xanthophyceae</taxon>
        <taxon>Tribonematales</taxon>
        <taxon>Tribonemataceae</taxon>
        <taxon>Tribonema</taxon>
    </lineage>
</organism>
<feature type="compositionally biased region" description="Basic and acidic residues" evidence="5">
    <location>
        <begin position="458"/>
        <end position="467"/>
    </location>
</feature>
<dbReference type="InterPro" id="IPR050687">
    <property type="entry name" value="Dynein_IC"/>
</dbReference>
<dbReference type="GO" id="GO:0060294">
    <property type="term" value="P:cilium movement involved in cell motility"/>
    <property type="evidence" value="ECO:0007669"/>
    <property type="project" value="TreeGrafter"/>
</dbReference>
<dbReference type="PANTHER" id="PTHR12442:SF5">
    <property type="entry name" value="DYNEIN AXONEMAL INTERMEDIATE CHAIN 3"/>
    <property type="match status" value="1"/>
</dbReference>
<dbReference type="GO" id="GO:0036156">
    <property type="term" value="C:inner dynein arm"/>
    <property type="evidence" value="ECO:0007669"/>
    <property type="project" value="TreeGrafter"/>
</dbReference>
<comment type="caution">
    <text evidence="6">The sequence shown here is derived from an EMBL/GenBank/DDBJ whole genome shotgun (WGS) entry which is preliminary data.</text>
</comment>
<feature type="region of interest" description="Disordered" evidence="5">
    <location>
        <begin position="444"/>
        <end position="467"/>
    </location>
</feature>
<keyword evidence="2" id="KW-0963">Cytoplasm</keyword>
<dbReference type="SUPFAM" id="SSF50978">
    <property type="entry name" value="WD40 repeat-like"/>
    <property type="match status" value="1"/>
</dbReference>
<evidence type="ECO:0000313" key="6">
    <source>
        <dbReference type="EMBL" id="KAG5188083.1"/>
    </source>
</evidence>
<sequence>MAKCLCVVSLWYSVEDTCAEVESLTVALERPLLRIAVTRPRRTFGLPLKLGDRDAMEWMTDEGMYKVGVKKYMDAAFNTYDPLNPDRRLMETACQAAPCSAARASQTTWHRPVSASVQCEPMQMGEADAQGLLRTGNVSGFLRRVRPLVEQALQQNEAVDIFGDLFAPAAGYDAAAASGKQASTHAPRSSAQHNIQMPTGEDELKELRTFTDLVHSKGKALSAVEWVPRRRGMLAVSPVRNLTFDERAKLSGQVEAAFVLIWDFTDLITPVLKLEAPQEVFCFRFNPTMPNLVVGGTLSGQVVLWDTTTAMEALDRRRKRQNATNRRSASDATAAAAASTVASGALGETAASAEEEEGGGEKERRGGAPSLTPVASSHIDMGHRRLVADLAWLPADVQVNHRGQILPPEHRTQASHQFITVAGDGQCLFWDTRFQDIADGRLTHVARPRGGGGGGDKGGGKEKERPKAPWTPLLRMQLNRLEGVGELSLARLVTQFGSPTEKDGKGQRVDRSSHIMCATEEGEILLADWRARGQGGRDDEGTAAAAAAANDDDSALPEFVKWVGGDKCRPCVSFEKSPFFPAGRWSPTRPATILLGKSDGTIDAYAPTAIMPCSPSRITTMEFLQHVPANAQAQQQQQLLAVGDAAGNLHVFDVPHSMWRPVSNELAIMTSFLERERKRVDYVATRMQARAAEAEAAEAAEMEMGGQAAAAATAAEAAAAAAGCTTDETDAAAMTEAEAAYRQLEAMCIEELELTPQDLAVPPAELEAAAALIRAPSSGNRGIKAL</sequence>
<dbReference type="GO" id="GO:0045503">
    <property type="term" value="F:dynein light chain binding"/>
    <property type="evidence" value="ECO:0007669"/>
    <property type="project" value="TreeGrafter"/>
</dbReference>
<feature type="region of interest" description="Disordered" evidence="5">
    <location>
        <begin position="315"/>
        <end position="334"/>
    </location>
</feature>